<dbReference type="InterPro" id="IPR018540">
    <property type="entry name" value="Spo0E-like"/>
</dbReference>
<proteinExistence type="predicted"/>
<sequence length="57" mass="6794">MEKDTLILDPFELKVYIEFLRLELMDIGQKQGLCHEQTIQASIELDYFINEYQKIVS</sequence>
<reference evidence="1 2" key="1">
    <citation type="journal article" date="2015" name="Stand. Genomic Sci.">
        <title>Genomic Encyclopedia of Bacterial and Archaeal Type Strains, Phase III: the genomes of soil and plant-associated and newly described type strains.</title>
        <authorList>
            <person name="Whitman W.B."/>
            <person name="Woyke T."/>
            <person name="Klenk H.P."/>
            <person name="Zhou Y."/>
            <person name="Lilburn T.G."/>
            <person name="Beck B.J."/>
            <person name="De Vos P."/>
            <person name="Vandamme P."/>
            <person name="Eisen J.A."/>
            <person name="Garrity G."/>
            <person name="Hugenholtz P."/>
            <person name="Kyrpides N.C."/>
        </authorList>
    </citation>
    <scope>NUCLEOTIDE SEQUENCE [LARGE SCALE GENOMIC DNA]</scope>
    <source>
        <strain evidence="1 2">CV53</strain>
    </source>
</reference>
<comment type="caution">
    <text evidence="1">The sequence shown here is derived from an EMBL/GenBank/DDBJ whole genome shotgun (WGS) entry which is preliminary data.</text>
</comment>
<accession>A0A4R2BF95</accession>
<dbReference type="GO" id="GO:0043937">
    <property type="term" value="P:regulation of sporulation"/>
    <property type="evidence" value="ECO:0007669"/>
    <property type="project" value="InterPro"/>
</dbReference>
<dbReference type="EMBL" id="SLVV01000006">
    <property type="protein sequence ID" value="TCN24992.1"/>
    <property type="molecule type" value="Genomic_DNA"/>
</dbReference>
<dbReference type="Gene3D" id="4.10.280.10">
    <property type="entry name" value="Helix-loop-helix DNA-binding domain"/>
    <property type="match status" value="1"/>
</dbReference>
<dbReference type="SUPFAM" id="SSF140500">
    <property type="entry name" value="BAS1536-like"/>
    <property type="match status" value="1"/>
</dbReference>
<dbReference type="InterPro" id="IPR036638">
    <property type="entry name" value="HLH_DNA-bd_sf"/>
</dbReference>
<dbReference type="RefSeq" id="WP_121612276.1">
    <property type="nucleotide sequence ID" value="NZ_CP033044.1"/>
</dbReference>
<name>A0A4R2BF95_9BACI</name>
<evidence type="ECO:0000313" key="2">
    <source>
        <dbReference type="Proteomes" id="UP000295689"/>
    </source>
</evidence>
<dbReference type="InterPro" id="IPR037208">
    <property type="entry name" value="Spo0E-like_sf"/>
</dbReference>
<organism evidence="1 2">
    <name type="scientific">Mesobacillus foraminis</name>
    <dbReference type="NCBI Taxonomy" id="279826"/>
    <lineage>
        <taxon>Bacteria</taxon>
        <taxon>Bacillati</taxon>
        <taxon>Bacillota</taxon>
        <taxon>Bacilli</taxon>
        <taxon>Bacillales</taxon>
        <taxon>Bacillaceae</taxon>
        <taxon>Mesobacillus</taxon>
    </lineage>
</organism>
<evidence type="ECO:0000313" key="1">
    <source>
        <dbReference type="EMBL" id="TCN24992.1"/>
    </source>
</evidence>
<keyword evidence="2" id="KW-1185">Reference proteome</keyword>
<gene>
    <name evidence="1" type="ORF">EV146_106194</name>
</gene>
<dbReference type="Proteomes" id="UP000295689">
    <property type="component" value="Unassembled WGS sequence"/>
</dbReference>
<dbReference type="Pfam" id="PF09388">
    <property type="entry name" value="SpoOE-like"/>
    <property type="match status" value="1"/>
</dbReference>
<dbReference type="AlphaFoldDB" id="A0A4R2BF95"/>
<dbReference type="OrthoDB" id="2887683at2"/>
<dbReference type="GO" id="GO:0046983">
    <property type="term" value="F:protein dimerization activity"/>
    <property type="evidence" value="ECO:0007669"/>
    <property type="project" value="InterPro"/>
</dbReference>
<protein>
    <submittedName>
        <fullName evidence="1">Spo0E like sporulation regulatory protein</fullName>
    </submittedName>
</protein>